<evidence type="ECO:0000256" key="1">
    <source>
        <dbReference type="ARBA" id="ARBA00005005"/>
    </source>
</evidence>
<reference evidence="9 10" key="1">
    <citation type="submission" date="2017-06" db="EMBL/GenBank/DDBJ databases">
        <title>Complete genome of Francisella halioticida.</title>
        <authorList>
            <person name="Sjodin A."/>
        </authorList>
    </citation>
    <scope>NUCLEOTIDE SEQUENCE [LARGE SCALE GENOMIC DNA]</scope>
    <source>
        <strain evidence="9 10">DSM 23729</strain>
    </source>
</reference>
<accession>A0ABM6M0R3</accession>
<evidence type="ECO:0000256" key="5">
    <source>
        <dbReference type="ARBA" id="ARBA00023027"/>
    </source>
</evidence>
<comment type="pathway">
    <text evidence="1">Lipid metabolism; fatty acid beta-oxidation.</text>
</comment>
<feature type="domain" description="ACB" evidence="8">
    <location>
        <begin position="4"/>
        <end position="92"/>
    </location>
</feature>
<keyword evidence="10" id="KW-1185">Reference proteome</keyword>
<sequence>MTELEKKFEEMLVAVRDATIDFKPDNSQKLKLYAFYKQVKEGDNNTKKPSALKMVERAKWVAWDTIKGMSKENAMREYLKVFGNEYLPDGESNSLGPNVAKKLEPVNHESQRQAIDKIAVLGAGTMGAQIAAHFANARFPVILFDLKSKDGKPNAIIESSLEKLLKLNPAPLGSKNSIKYITPANYEDNLELLEDCDLVIEAVAERLDIKESLYTKIADHLKESAILASNTSGLSITALTEVLPKNLKVNFCGVHFFNPPRYMPLVELIPHISTNTEILDKLETFLVEKLGKSIIRAKDTPNFIANRLGVFSMLITCYYTEKMNIPLEIVDELTGKKLGRAKSATYRTADLVGLDVLSHVVETMKDNLKDGWQNLYKTPSWVKNLIDDGSLGQKTRKGLYIKESDGIKVLDLDTKEYRPSNKKSDKEVLEILSEKNWGKKLEGLRNSDNIQAQFIWATFREMFLYTAHLVGDISNFPKDMDLAIRWGFGWKQGIFEIWQLAGWHKVAKWLEKDISAGRALSENKLPDWVDDLDIGVYQNKKEFSFNDKELISRKKLNVYDRQLFADTVIEHTSEIATETLYENDGVKLWQVDDYKGIGILSFKSKMCSIGDDVLDGISEAIDHAEENLDAIVIWQQQDIFSVGANLEEFGIKFTMNGEAAIEEVIRKGHQIITQKLRYSKIPVVAAVKGFAFGGGCETILHSDATVAAHESYIGLVEAGVGIIPGWGGSKEMALRASKAQDPWKDFEKRYKNLALAQVAKSGYEAKEMGFLRESDIIVMNNKEVLSVALRKAQLLAFSQYQPPLKQKIKVFGETGIATIKALLINMLDGNQISEHDYKIAVNLANTMCGGEIEKDTEVSEDWLLERELANFTELAVSEKTEARMKYMLETGKPLRN</sequence>
<evidence type="ECO:0000313" key="10">
    <source>
        <dbReference type="Proteomes" id="UP000249910"/>
    </source>
</evidence>
<dbReference type="Gene3D" id="3.40.50.720">
    <property type="entry name" value="NAD(P)-binding Rossmann-like Domain"/>
    <property type="match status" value="1"/>
</dbReference>
<dbReference type="SUPFAM" id="SSF48179">
    <property type="entry name" value="6-phosphogluconate dehydrogenase C-terminal domain-like"/>
    <property type="match status" value="2"/>
</dbReference>
<dbReference type="InterPro" id="IPR000582">
    <property type="entry name" value="Acyl-CoA-binding_protein"/>
</dbReference>
<dbReference type="CDD" id="cd06558">
    <property type="entry name" value="crotonase-like"/>
    <property type="match status" value="1"/>
</dbReference>
<keyword evidence="5" id="KW-0520">NAD</keyword>
<dbReference type="Pfam" id="PF00378">
    <property type="entry name" value="ECH_1"/>
    <property type="match status" value="1"/>
</dbReference>
<dbReference type="RefSeq" id="WP_088773024.1">
    <property type="nucleotide sequence ID" value="NZ_CP022132.1"/>
</dbReference>
<dbReference type="Pfam" id="PF02737">
    <property type="entry name" value="3HCDH_N"/>
    <property type="match status" value="1"/>
</dbReference>
<keyword evidence="6" id="KW-0443">Lipid metabolism</keyword>
<dbReference type="SUPFAM" id="SSF51735">
    <property type="entry name" value="NAD(P)-binding Rossmann-fold domains"/>
    <property type="match status" value="1"/>
</dbReference>
<dbReference type="InterPro" id="IPR001753">
    <property type="entry name" value="Enoyl-CoA_hydra/iso"/>
</dbReference>
<dbReference type="InterPro" id="IPR035984">
    <property type="entry name" value="Acyl-CoA-binding_sf"/>
</dbReference>
<dbReference type="SUPFAM" id="SSF52096">
    <property type="entry name" value="ClpP/crotonase"/>
    <property type="match status" value="1"/>
</dbReference>
<dbReference type="InterPro" id="IPR006108">
    <property type="entry name" value="3HC_DH_C"/>
</dbReference>
<comment type="catalytic activity">
    <reaction evidence="7">
        <text>a (3S)-3-hydroxyacyl-CoA + NAD(+) = a 3-oxoacyl-CoA + NADH + H(+)</text>
        <dbReference type="Rhea" id="RHEA:22432"/>
        <dbReference type="ChEBI" id="CHEBI:15378"/>
        <dbReference type="ChEBI" id="CHEBI:57318"/>
        <dbReference type="ChEBI" id="CHEBI:57540"/>
        <dbReference type="ChEBI" id="CHEBI:57945"/>
        <dbReference type="ChEBI" id="CHEBI:90726"/>
        <dbReference type="EC" id="1.1.1.35"/>
    </reaction>
</comment>
<proteinExistence type="predicted"/>
<keyword evidence="2" id="KW-0276">Fatty acid metabolism</keyword>
<dbReference type="SUPFAM" id="SSF47027">
    <property type="entry name" value="Acyl-CoA binding protein"/>
    <property type="match status" value="1"/>
</dbReference>
<organism evidence="9 10">
    <name type="scientific">Francisella halioticida</name>
    <dbReference type="NCBI Taxonomy" id="549298"/>
    <lineage>
        <taxon>Bacteria</taxon>
        <taxon>Pseudomonadati</taxon>
        <taxon>Pseudomonadota</taxon>
        <taxon>Gammaproteobacteria</taxon>
        <taxon>Thiotrichales</taxon>
        <taxon>Francisellaceae</taxon>
        <taxon>Francisella</taxon>
    </lineage>
</organism>
<dbReference type="Gene3D" id="1.20.80.10">
    <property type="match status" value="1"/>
</dbReference>
<evidence type="ECO:0000259" key="8">
    <source>
        <dbReference type="PROSITE" id="PS51228"/>
    </source>
</evidence>
<dbReference type="Pfam" id="PF00725">
    <property type="entry name" value="3HCDH"/>
    <property type="match status" value="1"/>
</dbReference>
<name>A0ABM6M0R3_9GAMM</name>
<dbReference type="InterPro" id="IPR006176">
    <property type="entry name" value="3-OHacyl-CoA_DH_NAD-bd"/>
</dbReference>
<dbReference type="EMBL" id="CP022132">
    <property type="protein sequence ID" value="ASG68544.1"/>
    <property type="molecule type" value="Genomic_DNA"/>
</dbReference>
<dbReference type="InterPro" id="IPR014352">
    <property type="entry name" value="FERM/acyl-CoA-bd_prot_sf"/>
</dbReference>
<dbReference type="InterPro" id="IPR036291">
    <property type="entry name" value="NAD(P)-bd_dom_sf"/>
</dbReference>
<dbReference type="Gene3D" id="1.10.1040.50">
    <property type="match status" value="1"/>
</dbReference>
<dbReference type="Proteomes" id="UP000249910">
    <property type="component" value="Chromosome"/>
</dbReference>
<evidence type="ECO:0000256" key="6">
    <source>
        <dbReference type="ARBA" id="ARBA00023098"/>
    </source>
</evidence>
<evidence type="ECO:0000256" key="7">
    <source>
        <dbReference type="ARBA" id="ARBA00049556"/>
    </source>
</evidence>
<dbReference type="PRINTS" id="PR00689">
    <property type="entry name" value="ACOABINDINGP"/>
</dbReference>
<evidence type="ECO:0000313" key="9">
    <source>
        <dbReference type="EMBL" id="ASG68544.1"/>
    </source>
</evidence>
<evidence type="ECO:0000256" key="2">
    <source>
        <dbReference type="ARBA" id="ARBA00022832"/>
    </source>
</evidence>
<dbReference type="PROSITE" id="PS51228">
    <property type="entry name" value="ACB_2"/>
    <property type="match status" value="1"/>
</dbReference>
<keyword evidence="3" id="KW-0442">Lipid degradation</keyword>
<dbReference type="PANTHER" id="PTHR48075">
    <property type="entry name" value="3-HYDROXYACYL-COA DEHYDROGENASE FAMILY PROTEIN"/>
    <property type="match status" value="1"/>
</dbReference>
<dbReference type="InterPro" id="IPR029045">
    <property type="entry name" value="ClpP/crotonase-like_dom_sf"/>
</dbReference>
<gene>
    <name evidence="9" type="ORF">CDV26_09205</name>
</gene>
<dbReference type="Gene3D" id="3.90.226.10">
    <property type="entry name" value="2-enoyl-CoA Hydratase, Chain A, domain 1"/>
    <property type="match status" value="1"/>
</dbReference>
<keyword evidence="4" id="KW-0560">Oxidoreductase</keyword>
<dbReference type="PANTHER" id="PTHR48075:SF7">
    <property type="entry name" value="3-HYDROXYACYL-COA DEHYDROGENASE-RELATED"/>
    <property type="match status" value="1"/>
</dbReference>
<evidence type="ECO:0000256" key="3">
    <source>
        <dbReference type="ARBA" id="ARBA00022963"/>
    </source>
</evidence>
<evidence type="ECO:0000256" key="4">
    <source>
        <dbReference type="ARBA" id="ARBA00023002"/>
    </source>
</evidence>
<dbReference type="InterPro" id="IPR008927">
    <property type="entry name" value="6-PGluconate_DH-like_C_sf"/>
</dbReference>
<protein>
    <submittedName>
        <fullName evidence="9">3-hydroxyacyl-CoA dehydrogenase</fullName>
    </submittedName>
</protein>
<dbReference type="Pfam" id="PF00887">
    <property type="entry name" value="ACBP"/>
    <property type="match status" value="1"/>
</dbReference>